<comment type="caution">
    <text evidence="10">The sequence shown here is derived from an EMBL/GenBank/DDBJ whole genome shotgun (WGS) entry which is preliminary data.</text>
</comment>
<evidence type="ECO:0000256" key="9">
    <source>
        <dbReference type="SAM" id="Phobius"/>
    </source>
</evidence>
<feature type="transmembrane region" description="Helical" evidence="9">
    <location>
        <begin position="146"/>
        <end position="167"/>
    </location>
</feature>
<evidence type="ECO:0000256" key="1">
    <source>
        <dbReference type="ARBA" id="ARBA00004651"/>
    </source>
</evidence>
<feature type="transmembrane region" description="Helical" evidence="9">
    <location>
        <begin position="31"/>
        <end position="52"/>
    </location>
</feature>
<evidence type="ECO:0000256" key="3">
    <source>
        <dbReference type="ARBA" id="ARBA00022475"/>
    </source>
</evidence>
<feature type="transmembrane region" description="Helical" evidence="9">
    <location>
        <begin position="59"/>
        <end position="79"/>
    </location>
</feature>
<feature type="transmembrane region" description="Helical" evidence="9">
    <location>
        <begin position="437"/>
        <end position="458"/>
    </location>
</feature>
<keyword evidence="3" id="KW-1003">Cell membrane</keyword>
<reference evidence="10" key="1">
    <citation type="journal article" date="2024" name="Antonie Van Leeuwenhoek">
        <title>Isoptericola haloaureus sp. nov., a dimorphic actinobacterium isolated from mangrove sediments of southeast India, implicating biosaline agricultural significance through nitrogen fixation and salt tolerance genes.</title>
        <authorList>
            <person name="Prathaban M."/>
            <person name="Prathiviraj R."/>
            <person name="Ravichandran M."/>
            <person name="Natarajan S.D."/>
            <person name="Sobanaa M."/>
            <person name="Hari Krishna Kumar S."/>
            <person name="Chandrasekar V."/>
            <person name="Selvin J."/>
        </authorList>
    </citation>
    <scope>NUCLEOTIDE SEQUENCE</scope>
    <source>
        <strain evidence="10">MP1014</strain>
    </source>
</reference>
<evidence type="ECO:0000256" key="6">
    <source>
        <dbReference type="ARBA" id="ARBA00023065"/>
    </source>
</evidence>
<evidence type="ECO:0000313" key="10">
    <source>
        <dbReference type="EMBL" id="MEG3616162.1"/>
    </source>
</evidence>
<feature type="transmembrane region" description="Helical" evidence="9">
    <location>
        <begin position="91"/>
        <end position="116"/>
    </location>
</feature>
<feature type="region of interest" description="Disordered" evidence="8">
    <location>
        <begin position="1"/>
        <end position="25"/>
    </location>
</feature>
<evidence type="ECO:0000256" key="8">
    <source>
        <dbReference type="SAM" id="MobiDB-lite"/>
    </source>
</evidence>
<feature type="transmembrane region" description="Helical" evidence="9">
    <location>
        <begin position="336"/>
        <end position="356"/>
    </location>
</feature>
<reference evidence="10" key="2">
    <citation type="submission" date="2024-02" db="EMBL/GenBank/DDBJ databases">
        <authorList>
            <person name="Prathaban M."/>
            <person name="Mythili R."/>
            <person name="Sharmila Devi N."/>
            <person name="Sobanaa M."/>
            <person name="Prathiviraj R."/>
            <person name="Selvin J."/>
        </authorList>
    </citation>
    <scope>NUCLEOTIDE SEQUENCE</scope>
    <source>
        <strain evidence="10">MP1014</strain>
    </source>
</reference>
<evidence type="ECO:0000256" key="2">
    <source>
        <dbReference type="ARBA" id="ARBA00022448"/>
    </source>
</evidence>
<proteinExistence type="predicted"/>
<sequence>MRSRTLRRLVGRRRPSSGTSPASLRRRPAQVVAAGFLGAIAVGTLLLSLPVATTGRTATLVEAFFTATSAACVTGLVVVDTETFWSPFGQVVILALIQVGGFGVMTVATLLGLLLWRRMGLRTRLVAAESTHTIGLGEVRRVMLGALRLTLVAEASLAAVLAVRLVVGYGEPVGHAAWSGVFHAVSAFNNAGFSLYADSLVRFVSDPWVCLPISAAVVVGGIGFPVLVELTRRIRIEDRTRPLVLHPRRWSVHTRLTLLMTASLLGVGTAFFLAVEWANPRTLGALDVPGRFVAAATQSVMARTAGFNSIDTTAMDHGSWFFTDVLMFVGGGSGGTAGGIKVGTMAVLAVVVWAELRGDPDVTAFDRRVAQVVQRQAVTVTLVAAAAVAVVTLLITTSVPASAVSLDRILFEVVSALSTTGLSTGITADLEPWHQCLLAALMFLGRLGPITLGTGLALRQRRRLYRLPESAVVIG</sequence>
<organism evidence="10 11">
    <name type="scientific">Isoptericola haloaureus</name>
    <dbReference type="NCBI Taxonomy" id="1542902"/>
    <lineage>
        <taxon>Bacteria</taxon>
        <taxon>Bacillati</taxon>
        <taxon>Actinomycetota</taxon>
        <taxon>Actinomycetes</taxon>
        <taxon>Micrococcales</taxon>
        <taxon>Promicromonosporaceae</taxon>
        <taxon>Isoptericola</taxon>
    </lineage>
</organism>
<keyword evidence="5 9" id="KW-1133">Transmembrane helix</keyword>
<comment type="subcellular location">
    <subcellularLocation>
        <location evidence="1">Cell membrane</location>
        <topology evidence="1">Multi-pass membrane protein</topology>
    </subcellularLocation>
</comment>
<dbReference type="Proteomes" id="UP001310387">
    <property type="component" value="Unassembled WGS sequence"/>
</dbReference>
<accession>A0ABU7Z9W0</accession>
<dbReference type="Pfam" id="PF02386">
    <property type="entry name" value="TrkH"/>
    <property type="match status" value="1"/>
</dbReference>
<keyword evidence="2" id="KW-0813">Transport</keyword>
<dbReference type="InterPro" id="IPR003445">
    <property type="entry name" value="Cat_transpt"/>
</dbReference>
<dbReference type="RefSeq" id="WP_332902671.1">
    <property type="nucleotide sequence ID" value="NZ_JBAGLP010000118.1"/>
</dbReference>
<gene>
    <name evidence="10" type="ORF">V5O49_13590</name>
</gene>
<keyword evidence="4 9" id="KW-0812">Transmembrane</keyword>
<keyword evidence="11" id="KW-1185">Reference proteome</keyword>
<dbReference type="PANTHER" id="PTHR32024:SF1">
    <property type="entry name" value="KTR SYSTEM POTASSIUM UPTAKE PROTEIN B"/>
    <property type="match status" value="1"/>
</dbReference>
<feature type="transmembrane region" description="Helical" evidence="9">
    <location>
        <begin position="211"/>
        <end position="231"/>
    </location>
</feature>
<evidence type="ECO:0000256" key="4">
    <source>
        <dbReference type="ARBA" id="ARBA00022692"/>
    </source>
</evidence>
<evidence type="ECO:0000256" key="5">
    <source>
        <dbReference type="ARBA" id="ARBA00022989"/>
    </source>
</evidence>
<keyword evidence="7 9" id="KW-0472">Membrane</keyword>
<evidence type="ECO:0000256" key="7">
    <source>
        <dbReference type="ARBA" id="ARBA00023136"/>
    </source>
</evidence>
<feature type="transmembrane region" description="Helical" evidence="9">
    <location>
        <begin position="252"/>
        <end position="275"/>
    </location>
</feature>
<dbReference type="PANTHER" id="PTHR32024">
    <property type="entry name" value="TRK SYSTEM POTASSIUM UPTAKE PROTEIN TRKG-RELATED"/>
    <property type="match status" value="1"/>
</dbReference>
<feature type="compositionally biased region" description="Basic residues" evidence="8">
    <location>
        <begin position="1"/>
        <end position="15"/>
    </location>
</feature>
<keyword evidence="6" id="KW-0406">Ion transport</keyword>
<protein>
    <submittedName>
        <fullName evidence="10">Potassium transporter TrkG</fullName>
    </submittedName>
</protein>
<feature type="transmembrane region" description="Helical" evidence="9">
    <location>
        <begin position="377"/>
        <end position="396"/>
    </location>
</feature>
<name>A0ABU7Z9W0_9MICO</name>
<dbReference type="EMBL" id="JBAGLP010000118">
    <property type="protein sequence ID" value="MEG3616162.1"/>
    <property type="molecule type" value="Genomic_DNA"/>
</dbReference>
<evidence type="ECO:0000313" key="11">
    <source>
        <dbReference type="Proteomes" id="UP001310387"/>
    </source>
</evidence>